<feature type="region of interest" description="Disordered" evidence="16">
    <location>
        <begin position="257"/>
        <end position="328"/>
    </location>
</feature>
<dbReference type="PROSITE" id="PS00028">
    <property type="entry name" value="ZINC_FINGER_C2H2_1"/>
    <property type="match status" value="2"/>
</dbReference>
<dbReference type="OrthoDB" id="6077919at2759"/>
<dbReference type="InterPro" id="IPR013087">
    <property type="entry name" value="Znf_C2H2_type"/>
</dbReference>
<dbReference type="AlphaFoldDB" id="A0A5J5BMN4"/>
<dbReference type="PRINTS" id="PR00068">
    <property type="entry name" value="CUZNDISMTASE"/>
</dbReference>
<protein>
    <recommendedName>
        <fullName evidence="14">Superoxide dismutase [Cu-Zn], chloroplastic</fullName>
        <ecNumber evidence="6">1.15.1.1</ecNumber>
    </recommendedName>
</protein>
<dbReference type="EC" id="1.15.1.1" evidence="6"/>
<feature type="domain" description="C2H2-type" evidence="17">
    <location>
        <begin position="378"/>
        <end position="405"/>
    </location>
</feature>
<dbReference type="InterPro" id="IPR024134">
    <property type="entry name" value="SOD_Cu/Zn_/chaperone"/>
</dbReference>
<evidence type="ECO:0000256" key="11">
    <source>
        <dbReference type="ARBA" id="ARBA00023008"/>
    </source>
</evidence>
<keyword evidence="7" id="KW-0479">Metal-binding</keyword>
<evidence type="ECO:0000256" key="8">
    <source>
        <dbReference type="ARBA" id="ARBA00022833"/>
    </source>
</evidence>
<evidence type="ECO:0000256" key="7">
    <source>
        <dbReference type="ARBA" id="ARBA00022723"/>
    </source>
</evidence>
<accession>A0A5J5BMN4</accession>
<evidence type="ECO:0000256" key="3">
    <source>
        <dbReference type="ARBA" id="ARBA00003917"/>
    </source>
</evidence>
<reference evidence="18 19" key="1">
    <citation type="submission" date="2019-09" db="EMBL/GenBank/DDBJ databases">
        <title>A chromosome-level genome assembly of the Chinese tupelo Nyssa sinensis.</title>
        <authorList>
            <person name="Yang X."/>
            <person name="Kang M."/>
            <person name="Yang Y."/>
            <person name="Xiong H."/>
            <person name="Wang M."/>
            <person name="Zhang Z."/>
            <person name="Wang Z."/>
            <person name="Wu H."/>
            <person name="Ma T."/>
            <person name="Liu J."/>
            <person name="Xi Z."/>
        </authorList>
    </citation>
    <scope>NUCLEOTIDE SEQUENCE [LARGE SCALE GENOMIC DNA]</scope>
    <source>
        <strain evidence="18">J267</strain>
        <tissue evidence="18">Leaf</tissue>
    </source>
</reference>
<dbReference type="PROSITE" id="PS00087">
    <property type="entry name" value="SOD_CU_ZN_1"/>
    <property type="match status" value="1"/>
</dbReference>
<comment type="function">
    <text evidence="3">Destroys radicals which are normally produced within the cells and which are toxic to biological systems.</text>
</comment>
<dbReference type="GO" id="GO:0009507">
    <property type="term" value="C:chloroplast"/>
    <property type="evidence" value="ECO:0007669"/>
    <property type="project" value="UniProtKB-ARBA"/>
</dbReference>
<sequence>MQAAITGMAAHTILSSSTPSHSLLFPLSNPSSPPFHSSFHGVSLKLTRPSLILSATTSAAPKPLTVAAAKKAVAVLKGNSNVEGVVTLSQEDAGPTTVNVRITGLTPGRHGFHLHEFGDTTNGCMSTGAHFNPNGMTHGAPEDKIRHAGDLGNIVANADGVAEATIVDNQIPLTGPNSVVGRALVVHELEDDLGKGGHELSLTTGNAGGRLACGVVGLTPVSSLIIAVTSSANKLHAVESSPLFQVEEFTGSNDHNLIVKGKRTKRQRPSSPFGMAATSSSSSGGVGGSGSCGDGGGGGGGGRGSEDVYSSIPSPTTSSETSTGKEEDEDMANCLILLAQGVGPRQEEEEEVKIEKFSSRRFTEMSTITTGKAGFYVYECKTCNRTFPSFQALGGHRASHKKPKAMVEEKKVVQITPCHDDEEERKFNKIICPPLSLQTVTAKASLQSNNKPKIHECSICGSEFTSGQALGGHMRRHRSTPTTNPRITIDTSMVDSHEEDDKPRNILPLDLNLPAPEDDDLHDSKFQQFTPNQQHLVFSAPALVDCHY</sequence>
<organism evidence="18 19">
    <name type="scientific">Nyssa sinensis</name>
    <dbReference type="NCBI Taxonomy" id="561372"/>
    <lineage>
        <taxon>Eukaryota</taxon>
        <taxon>Viridiplantae</taxon>
        <taxon>Streptophyta</taxon>
        <taxon>Embryophyta</taxon>
        <taxon>Tracheophyta</taxon>
        <taxon>Spermatophyta</taxon>
        <taxon>Magnoliopsida</taxon>
        <taxon>eudicotyledons</taxon>
        <taxon>Gunneridae</taxon>
        <taxon>Pentapetalae</taxon>
        <taxon>asterids</taxon>
        <taxon>Cornales</taxon>
        <taxon>Nyssaceae</taxon>
        <taxon>Nyssa</taxon>
    </lineage>
</organism>
<comment type="catalytic activity">
    <reaction evidence="13">
        <text>2 superoxide + 2 H(+) = H2O2 + O2</text>
        <dbReference type="Rhea" id="RHEA:20696"/>
        <dbReference type="ChEBI" id="CHEBI:15378"/>
        <dbReference type="ChEBI" id="CHEBI:15379"/>
        <dbReference type="ChEBI" id="CHEBI:16240"/>
        <dbReference type="ChEBI" id="CHEBI:18421"/>
        <dbReference type="EC" id="1.15.1.1"/>
    </reaction>
</comment>
<dbReference type="Pfam" id="PF00080">
    <property type="entry name" value="Sod_Cu"/>
    <property type="match status" value="1"/>
</dbReference>
<evidence type="ECO:0000256" key="1">
    <source>
        <dbReference type="ARBA" id="ARBA00001935"/>
    </source>
</evidence>
<evidence type="ECO:0000256" key="9">
    <source>
        <dbReference type="ARBA" id="ARBA00022862"/>
    </source>
</evidence>
<dbReference type="SMART" id="SM00355">
    <property type="entry name" value="ZnF_C2H2"/>
    <property type="match status" value="2"/>
</dbReference>
<dbReference type="Proteomes" id="UP000325577">
    <property type="component" value="Linkage Group LG11"/>
</dbReference>
<evidence type="ECO:0000256" key="5">
    <source>
        <dbReference type="ARBA" id="ARBA00011881"/>
    </source>
</evidence>
<dbReference type="SUPFAM" id="SSF49329">
    <property type="entry name" value="Cu,Zn superoxide dismutase-like"/>
    <property type="match status" value="1"/>
</dbReference>
<evidence type="ECO:0000256" key="14">
    <source>
        <dbReference type="ARBA" id="ARBA00067111"/>
    </source>
</evidence>
<evidence type="ECO:0000256" key="6">
    <source>
        <dbReference type="ARBA" id="ARBA00012682"/>
    </source>
</evidence>
<keyword evidence="12" id="KW-1015">Disulfide bond</keyword>
<proteinExistence type="inferred from homology"/>
<keyword evidence="15" id="KW-0863">Zinc-finger</keyword>
<evidence type="ECO:0000313" key="19">
    <source>
        <dbReference type="Proteomes" id="UP000325577"/>
    </source>
</evidence>
<dbReference type="InterPro" id="IPR018152">
    <property type="entry name" value="SOD_Cu/Zn_BS"/>
</dbReference>
<dbReference type="Gene3D" id="2.60.40.200">
    <property type="entry name" value="Superoxide dismutase, copper/zinc binding domain"/>
    <property type="match status" value="1"/>
</dbReference>
<comment type="subunit">
    <text evidence="5">Homotetramer.</text>
</comment>
<keyword evidence="10" id="KW-0560">Oxidoreductase</keyword>
<evidence type="ECO:0000256" key="10">
    <source>
        <dbReference type="ARBA" id="ARBA00023002"/>
    </source>
</evidence>
<dbReference type="PANTHER" id="PTHR10003">
    <property type="entry name" value="SUPEROXIDE DISMUTASE CU-ZN -RELATED"/>
    <property type="match status" value="1"/>
</dbReference>
<evidence type="ECO:0000256" key="4">
    <source>
        <dbReference type="ARBA" id="ARBA00010457"/>
    </source>
</evidence>
<dbReference type="FunFam" id="2.60.40.200:FF:000003">
    <property type="entry name" value="Superoxide dismutase [Cu-Zn], chloroplastic"/>
    <property type="match status" value="1"/>
</dbReference>
<keyword evidence="19" id="KW-1185">Reference proteome</keyword>
<dbReference type="GO" id="GO:0004784">
    <property type="term" value="F:superoxide dismutase activity"/>
    <property type="evidence" value="ECO:0007669"/>
    <property type="project" value="UniProtKB-EC"/>
</dbReference>
<dbReference type="Pfam" id="PF13912">
    <property type="entry name" value="zf-C2H2_6"/>
    <property type="match status" value="2"/>
</dbReference>
<dbReference type="SUPFAM" id="SSF57667">
    <property type="entry name" value="beta-beta-alpha zinc fingers"/>
    <property type="match status" value="1"/>
</dbReference>
<dbReference type="CDD" id="cd00305">
    <property type="entry name" value="Cu-Zn_Superoxide_Dismutase"/>
    <property type="match status" value="1"/>
</dbReference>
<dbReference type="InterPro" id="IPR036423">
    <property type="entry name" value="SOD-like_Cu/Zn_dom_sf"/>
</dbReference>
<evidence type="ECO:0000256" key="2">
    <source>
        <dbReference type="ARBA" id="ARBA00001947"/>
    </source>
</evidence>
<comment type="similarity">
    <text evidence="4">Belongs to the Cu-Zn superoxide dismutase family.</text>
</comment>
<name>A0A5J5BMN4_9ASTE</name>
<keyword evidence="11" id="KW-0186">Copper</keyword>
<dbReference type="GO" id="GO:0005507">
    <property type="term" value="F:copper ion binding"/>
    <property type="evidence" value="ECO:0007669"/>
    <property type="project" value="InterPro"/>
</dbReference>
<keyword evidence="9" id="KW-0049">Antioxidant</keyword>
<keyword evidence="8" id="KW-0862">Zinc</keyword>
<dbReference type="InterPro" id="IPR036236">
    <property type="entry name" value="Znf_C2H2_sf"/>
</dbReference>
<dbReference type="PROSITE" id="PS50157">
    <property type="entry name" value="ZINC_FINGER_C2H2_2"/>
    <property type="match status" value="2"/>
</dbReference>
<evidence type="ECO:0000256" key="15">
    <source>
        <dbReference type="PROSITE-ProRule" id="PRU00042"/>
    </source>
</evidence>
<evidence type="ECO:0000313" key="18">
    <source>
        <dbReference type="EMBL" id="KAA8544139.1"/>
    </source>
</evidence>
<comment type="cofactor">
    <cofactor evidence="2">
        <name>Zn(2+)</name>
        <dbReference type="ChEBI" id="CHEBI:29105"/>
    </cofactor>
</comment>
<evidence type="ECO:0000259" key="17">
    <source>
        <dbReference type="PROSITE" id="PS50157"/>
    </source>
</evidence>
<comment type="cofactor">
    <cofactor evidence="1">
        <name>Cu cation</name>
        <dbReference type="ChEBI" id="CHEBI:23378"/>
    </cofactor>
</comment>
<dbReference type="EMBL" id="CM018034">
    <property type="protein sequence ID" value="KAA8544139.1"/>
    <property type="molecule type" value="Genomic_DNA"/>
</dbReference>
<evidence type="ECO:0000256" key="16">
    <source>
        <dbReference type="SAM" id="MobiDB-lite"/>
    </source>
</evidence>
<feature type="compositionally biased region" description="Low complexity" evidence="16">
    <location>
        <begin position="310"/>
        <end position="322"/>
    </location>
</feature>
<evidence type="ECO:0000256" key="13">
    <source>
        <dbReference type="ARBA" id="ARBA00049204"/>
    </source>
</evidence>
<feature type="compositionally biased region" description="Gly residues" evidence="16">
    <location>
        <begin position="284"/>
        <end position="303"/>
    </location>
</feature>
<evidence type="ECO:0000256" key="12">
    <source>
        <dbReference type="ARBA" id="ARBA00023157"/>
    </source>
</evidence>
<dbReference type="Gene3D" id="3.30.160.60">
    <property type="entry name" value="Classic Zinc Finger"/>
    <property type="match status" value="1"/>
</dbReference>
<feature type="domain" description="C2H2-type" evidence="17">
    <location>
        <begin position="455"/>
        <end position="482"/>
    </location>
</feature>
<gene>
    <name evidence="18" type="ORF">F0562_022225</name>
</gene>
<dbReference type="InterPro" id="IPR001424">
    <property type="entry name" value="SOD_Cu_Zn_dom"/>
</dbReference>
<dbReference type="GO" id="GO:0008270">
    <property type="term" value="F:zinc ion binding"/>
    <property type="evidence" value="ECO:0007669"/>
    <property type="project" value="UniProtKB-KW"/>
</dbReference>
<dbReference type="PROSITE" id="PS00332">
    <property type="entry name" value="SOD_CU_ZN_2"/>
    <property type="match status" value="1"/>
</dbReference>